<sequence length="52" mass="6014">MDAINFFLIGITVVFVAERTEVSNRKQLYKLINLTTMLIVFVHTNSRLSNLE</sequence>
<dbReference type="EMBL" id="JACOOL010000009">
    <property type="protein sequence ID" value="MBC5637669.1"/>
    <property type="molecule type" value="Genomic_DNA"/>
</dbReference>
<dbReference type="AlphaFoldDB" id="A0A923RJ26"/>
<dbReference type="RefSeq" id="WP_186870376.1">
    <property type="nucleotide sequence ID" value="NZ_JACOOL010000009.1"/>
</dbReference>
<proteinExistence type="predicted"/>
<reference evidence="1" key="1">
    <citation type="submission" date="2020-08" db="EMBL/GenBank/DDBJ databases">
        <title>Genome public.</title>
        <authorList>
            <person name="Liu C."/>
            <person name="Sun Q."/>
        </authorList>
    </citation>
    <scope>NUCLEOTIDE SEQUENCE</scope>
    <source>
        <strain evidence="1">BX22</strain>
    </source>
</reference>
<gene>
    <name evidence="1" type="ORF">H8S33_12705</name>
</gene>
<keyword evidence="2" id="KW-1185">Reference proteome</keyword>
<dbReference type="Proteomes" id="UP000637359">
    <property type="component" value="Unassembled WGS sequence"/>
</dbReference>
<comment type="caution">
    <text evidence="1">The sequence shown here is derived from an EMBL/GenBank/DDBJ whole genome shotgun (WGS) entry which is preliminary data.</text>
</comment>
<name>A0A923RJ26_9BACI</name>
<accession>A0A923RJ26</accession>
<evidence type="ECO:0000313" key="2">
    <source>
        <dbReference type="Proteomes" id="UP000637359"/>
    </source>
</evidence>
<protein>
    <submittedName>
        <fullName evidence="1">Uncharacterized protein</fullName>
    </submittedName>
</protein>
<evidence type="ECO:0000313" key="1">
    <source>
        <dbReference type="EMBL" id="MBC5637669.1"/>
    </source>
</evidence>
<organism evidence="1 2">
    <name type="scientific">Ornithinibacillus hominis</name>
    <dbReference type="NCBI Taxonomy" id="2763055"/>
    <lineage>
        <taxon>Bacteria</taxon>
        <taxon>Bacillati</taxon>
        <taxon>Bacillota</taxon>
        <taxon>Bacilli</taxon>
        <taxon>Bacillales</taxon>
        <taxon>Bacillaceae</taxon>
        <taxon>Ornithinibacillus</taxon>
    </lineage>
</organism>